<gene>
    <name evidence="1" type="ORF">AR1Y2_1219</name>
</gene>
<sequence length="56" mass="6039">MSENATLSVEELMKKSLTFALAATLLAGTSNISTVKDKIKVSENESGHIVIEQMND</sequence>
<dbReference type="RefSeq" id="WP_175403543.1">
    <property type="nucleotide sequence ID" value="NZ_CP040058.1"/>
</dbReference>
<dbReference type="Proteomes" id="UP000298653">
    <property type="component" value="Chromosome"/>
</dbReference>
<keyword evidence="2" id="KW-1185">Reference proteome</keyword>
<reference evidence="1 2" key="1">
    <citation type="submission" date="2019-05" db="EMBL/GenBank/DDBJ databases">
        <title>Complete genome sequencing of Anaerostipes rhamnosivorans.</title>
        <authorList>
            <person name="Bui T.P.N."/>
            <person name="de Vos W.M."/>
        </authorList>
    </citation>
    <scope>NUCLEOTIDE SEQUENCE [LARGE SCALE GENOMIC DNA]</scope>
    <source>
        <strain evidence="1 2">1y2</strain>
    </source>
</reference>
<dbReference type="KEGG" id="arf:AR1Y2_1219"/>
<dbReference type="AlphaFoldDB" id="A0A4P8IFK9"/>
<name>A0A4P8IFK9_9FIRM</name>
<accession>A0A4P8IFK9</accession>
<evidence type="ECO:0000313" key="1">
    <source>
        <dbReference type="EMBL" id="QCP34673.1"/>
    </source>
</evidence>
<protein>
    <submittedName>
        <fullName evidence="1">Uncharacterized protein</fullName>
    </submittedName>
</protein>
<evidence type="ECO:0000313" key="2">
    <source>
        <dbReference type="Proteomes" id="UP000298653"/>
    </source>
</evidence>
<organism evidence="1 2">
    <name type="scientific">Anaerostipes rhamnosivorans</name>
    <dbReference type="NCBI Taxonomy" id="1229621"/>
    <lineage>
        <taxon>Bacteria</taxon>
        <taxon>Bacillati</taxon>
        <taxon>Bacillota</taxon>
        <taxon>Clostridia</taxon>
        <taxon>Lachnospirales</taxon>
        <taxon>Lachnospiraceae</taxon>
        <taxon>Anaerostipes</taxon>
    </lineage>
</organism>
<proteinExistence type="predicted"/>
<dbReference type="EMBL" id="CP040058">
    <property type="protein sequence ID" value="QCP34673.1"/>
    <property type="molecule type" value="Genomic_DNA"/>
</dbReference>